<dbReference type="PROSITE" id="PS51257">
    <property type="entry name" value="PROKAR_LIPOPROTEIN"/>
    <property type="match status" value="1"/>
</dbReference>
<name>A0A7S6ZTB9_9GAMM</name>
<gene>
    <name evidence="2" type="ORF">INQ41_04160</name>
</gene>
<evidence type="ECO:0000313" key="3">
    <source>
        <dbReference type="Proteomes" id="UP000594059"/>
    </source>
</evidence>
<dbReference type="KEGG" id="lcic:INQ41_04160"/>
<dbReference type="RefSeq" id="WP_193986477.1">
    <property type="nucleotide sequence ID" value="NZ_CP063656.1"/>
</dbReference>
<evidence type="ECO:0008006" key="4">
    <source>
        <dbReference type="Google" id="ProtNLM"/>
    </source>
</evidence>
<proteinExistence type="predicted"/>
<keyword evidence="1" id="KW-0732">Signal</keyword>
<feature type="chain" id="PRO_5032869086" description="Lipoprotein" evidence="1">
    <location>
        <begin position="26"/>
        <end position="135"/>
    </location>
</feature>
<keyword evidence="3" id="KW-1185">Reference proteome</keyword>
<evidence type="ECO:0000313" key="2">
    <source>
        <dbReference type="EMBL" id="QOW20234.1"/>
    </source>
</evidence>
<evidence type="ECO:0000256" key="1">
    <source>
        <dbReference type="SAM" id="SignalP"/>
    </source>
</evidence>
<organism evidence="2 3">
    <name type="scientific">Novilysobacter ciconiae</name>
    <dbReference type="NCBI Taxonomy" id="2781022"/>
    <lineage>
        <taxon>Bacteria</taxon>
        <taxon>Pseudomonadati</taxon>
        <taxon>Pseudomonadota</taxon>
        <taxon>Gammaproteobacteria</taxon>
        <taxon>Lysobacterales</taxon>
        <taxon>Lysobacteraceae</taxon>
        <taxon>Novilysobacter</taxon>
    </lineage>
</organism>
<feature type="signal peptide" evidence="1">
    <location>
        <begin position="1"/>
        <end position="25"/>
    </location>
</feature>
<sequence>MTPRSIFVATSLALVVGLAACSAPATPEQLPFFEPGVEFTVNQVGTGCTADGAYRAKVSWDVPPSMSSKIEVQVGDDRSGVFARSNDATGSEETGDWVRDGTLFVMVDRDSKMVLAALKAGAGNCTAPAVETAGD</sequence>
<protein>
    <recommendedName>
        <fullName evidence="4">Lipoprotein</fullName>
    </recommendedName>
</protein>
<accession>A0A7S6ZTB9</accession>
<dbReference type="AlphaFoldDB" id="A0A7S6ZTB9"/>
<dbReference type="EMBL" id="CP063656">
    <property type="protein sequence ID" value="QOW20234.1"/>
    <property type="molecule type" value="Genomic_DNA"/>
</dbReference>
<dbReference type="Proteomes" id="UP000594059">
    <property type="component" value="Chromosome"/>
</dbReference>
<reference evidence="2 3" key="1">
    <citation type="submission" date="2020-10" db="EMBL/GenBank/DDBJ databases">
        <title>complete genome sequencing of Lysobacter sp. H21R20.</title>
        <authorList>
            <person name="Bae J.-W."/>
            <person name="Lee S.-Y."/>
        </authorList>
    </citation>
    <scope>NUCLEOTIDE SEQUENCE [LARGE SCALE GENOMIC DNA]</scope>
    <source>
        <strain evidence="2 3">H21R20</strain>
    </source>
</reference>